<dbReference type="EMBL" id="PIQH01000005">
    <property type="protein sequence ID" value="RUO80366.1"/>
    <property type="molecule type" value="Genomic_DNA"/>
</dbReference>
<accession>A0A432ZRB0</accession>
<dbReference type="PROSITE" id="PS51819">
    <property type="entry name" value="VOC"/>
    <property type="match status" value="1"/>
</dbReference>
<dbReference type="AlphaFoldDB" id="A0A432ZRB0"/>
<dbReference type="Gene3D" id="3.10.180.10">
    <property type="entry name" value="2,3-Dihydroxybiphenyl 1,2-Dioxygenase, domain 1"/>
    <property type="match status" value="1"/>
</dbReference>
<dbReference type="OrthoDB" id="9799428at2"/>
<dbReference type="InterPro" id="IPR029068">
    <property type="entry name" value="Glyas_Bleomycin-R_OHBP_Dase"/>
</dbReference>
<dbReference type="PANTHER" id="PTHR33993">
    <property type="entry name" value="GLYOXALASE-RELATED"/>
    <property type="match status" value="1"/>
</dbReference>
<organism evidence="2 3">
    <name type="scientific">Idiomarina tyrosinivorans</name>
    <dbReference type="NCBI Taxonomy" id="1445662"/>
    <lineage>
        <taxon>Bacteria</taxon>
        <taxon>Pseudomonadati</taxon>
        <taxon>Pseudomonadota</taxon>
        <taxon>Gammaproteobacteria</taxon>
        <taxon>Alteromonadales</taxon>
        <taxon>Idiomarinaceae</taxon>
        <taxon>Idiomarina</taxon>
    </lineage>
</organism>
<proteinExistence type="predicted"/>
<dbReference type="InterPro" id="IPR037523">
    <property type="entry name" value="VOC_core"/>
</dbReference>
<dbReference type="RefSeq" id="WP_126841863.1">
    <property type="nucleotide sequence ID" value="NZ_PIQH01000005.1"/>
</dbReference>
<evidence type="ECO:0000259" key="1">
    <source>
        <dbReference type="PROSITE" id="PS51819"/>
    </source>
</evidence>
<protein>
    <submittedName>
        <fullName evidence="2">Glyoxalase</fullName>
    </submittedName>
</protein>
<reference evidence="2 3" key="1">
    <citation type="journal article" date="2011" name="Front. Microbiol.">
        <title>Genomic signatures of strain selection and enhancement in Bacillus atrophaeus var. globigii, a historical biowarfare simulant.</title>
        <authorList>
            <person name="Gibbons H.S."/>
            <person name="Broomall S.M."/>
            <person name="McNew L.A."/>
            <person name="Daligault H."/>
            <person name="Chapman C."/>
            <person name="Bruce D."/>
            <person name="Karavis M."/>
            <person name="Krepps M."/>
            <person name="McGregor P.A."/>
            <person name="Hong C."/>
            <person name="Park K.H."/>
            <person name="Akmal A."/>
            <person name="Feldman A."/>
            <person name="Lin J.S."/>
            <person name="Chang W.E."/>
            <person name="Higgs B.W."/>
            <person name="Demirev P."/>
            <person name="Lindquist J."/>
            <person name="Liem A."/>
            <person name="Fochler E."/>
            <person name="Read T.D."/>
            <person name="Tapia R."/>
            <person name="Johnson S."/>
            <person name="Bishop-Lilly K.A."/>
            <person name="Detter C."/>
            <person name="Han C."/>
            <person name="Sozhamannan S."/>
            <person name="Rosenzweig C.N."/>
            <person name="Skowronski E.W."/>
        </authorList>
    </citation>
    <scope>NUCLEOTIDE SEQUENCE [LARGE SCALE GENOMIC DNA]</scope>
    <source>
        <strain evidence="2 3">CC-PW-9</strain>
    </source>
</reference>
<evidence type="ECO:0000313" key="3">
    <source>
        <dbReference type="Proteomes" id="UP000287996"/>
    </source>
</evidence>
<keyword evidence="3" id="KW-1185">Reference proteome</keyword>
<gene>
    <name evidence="2" type="ORF">CWI84_06975</name>
</gene>
<dbReference type="SUPFAM" id="SSF54593">
    <property type="entry name" value="Glyoxalase/Bleomycin resistance protein/Dihydroxybiphenyl dioxygenase"/>
    <property type="match status" value="1"/>
</dbReference>
<sequence>MAKVLGIGGVFYTANDPEKLGAWYKEVLGVPYQPWGAQFNTADYPQQAYNVWSLFPKDTKYLQPSQQPFMVNFVVDDVDALLDKVEAAGGQRVDQPQQDEFGRFGWFLDPEGNKVELWQPPV</sequence>
<dbReference type="PANTHER" id="PTHR33993:SF5">
    <property type="entry name" value="GLYOXALASE"/>
    <property type="match status" value="1"/>
</dbReference>
<dbReference type="Pfam" id="PF18029">
    <property type="entry name" value="Glyoxalase_6"/>
    <property type="match status" value="1"/>
</dbReference>
<name>A0A432ZRB0_9GAMM</name>
<comment type="caution">
    <text evidence="2">The sequence shown here is derived from an EMBL/GenBank/DDBJ whole genome shotgun (WGS) entry which is preliminary data.</text>
</comment>
<dbReference type="InterPro" id="IPR052164">
    <property type="entry name" value="Anthracycline_SecMetBiosynth"/>
</dbReference>
<dbReference type="Proteomes" id="UP000287996">
    <property type="component" value="Unassembled WGS sequence"/>
</dbReference>
<feature type="domain" description="VOC" evidence="1">
    <location>
        <begin position="6"/>
        <end position="120"/>
    </location>
</feature>
<dbReference type="InterPro" id="IPR041581">
    <property type="entry name" value="Glyoxalase_6"/>
</dbReference>
<evidence type="ECO:0000313" key="2">
    <source>
        <dbReference type="EMBL" id="RUO80366.1"/>
    </source>
</evidence>